<dbReference type="RefSeq" id="WP_068222838.1">
    <property type="nucleotide sequence ID" value="NZ_CP139724.1"/>
</dbReference>
<protein>
    <submittedName>
        <fullName evidence="1">Uncharacterized protein</fullName>
    </submittedName>
</protein>
<accession>A0A150X573</accession>
<evidence type="ECO:0000313" key="1">
    <source>
        <dbReference type="EMBL" id="KYG73858.1"/>
    </source>
</evidence>
<evidence type="ECO:0000313" key="2">
    <source>
        <dbReference type="Proteomes" id="UP000075606"/>
    </source>
</evidence>
<organism evidence="1 2">
    <name type="scientific">Roseivirga spongicola</name>
    <dbReference type="NCBI Taxonomy" id="333140"/>
    <lineage>
        <taxon>Bacteria</taxon>
        <taxon>Pseudomonadati</taxon>
        <taxon>Bacteroidota</taxon>
        <taxon>Cytophagia</taxon>
        <taxon>Cytophagales</taxon>
        <taxon>Roseivirgaceae</taxon>
        <taxon>Roseivirga</taxon>
    </lineage>
</organism>
<proteinExistence type="predicted"/>
<reference evidence="1 2" key="1">
    <citation type="submission" date="2016-01" db="EMBL/GenBank/DDBJ databases">
        <title>Genome sequencing of Roseivirga spongicola UST030701-084.</title>
        <authorList>
            <person name="Selvaratnam C."/>
            <person name="Thevarajoo S."/>
            <person name="Goh K.M."/>
            <person name="Ee R."/>
            <person name="Chan K.-G."/>
            <person name="Chong C.S."/>
        </authorList>
    </citation>
    <scope>NUCLEOTIDE SEQUENCE [LARGE SCALE GENOMIC DNA]</scope>
    <source>
        <strain evidence="1 2">UST030701-084</strain>
    </source>
</reference>
<dbReference type="EMBL" id="LRPC01000028">
    <property type="protein sequence ID" value="KYG73858.1"/>
    <property type="molecule type" value="Genomic_DNA"/>
</dbReference>
<comment type="caution">
    <text evidence="1">The sequence shown here is derived from an EMBL/GenBank/DDBJ whole genome shotgun (WGS) entry which is preliminary data.</text>
</comment>
<keyword evidence="2" id="KW-1185">Reference proteome</keyword>
<sequence length="183" mass="21329">MQSNQGFDPQEIEELRKEMAEKGQSYVVIDSEDNSEDFMNFFFIGVYEGREVIYDAAIYTLKLQHSSEIYELAEHQVAKKYPNYKSIVYEEDENGDIEPLNDQEEEIGLYMTEVMDELEEDEAVKVQEHVDVDPNIDYGIGLDVGLNVDQINPKVIEKFIKEFNEDTLKLDPTHYSFQFDEDA</sequence>
<name>A0A150X573_9BACT</name>
<dbReference type="AlphaFoldDB" id="A0A150X573"/>
<dbReference type="STRING" id="333140.AWW68_14395"/>
<gene>
    <name evidence="1" type="ORF">AWW68_14395</name>
</gene>
<dbReference type="OrthoDB" id="959238at2"/>
<dbReference type="Proteomes" id="UP000075606">
    <property type="component" value="Unassembled WGS sequence"/>
</dbReference>